<sequence length="280" mass="29527">MIPPLAANSLAVDGRVIVITGGTQGLGLAIARYLAGQNAAGLVLVSRSQAKGDAVIEEFKKEFPNCKVAFVCADLSKAEEAMSVAEKAAAAMSDVAPITGLVNAAATTQRGNLLDTTVESFDWQMTLNVRAPFLVTQGIAKHMIANKVSGSIVNIASNCADGGAPFIMTYSATKAALVNMTKNNAAELAPKGIRANVLNMGWCATENEDKLQRSVNGDDWLEEADKNVPLGRILRPEDTAASVCFLLSDASSMMTGTVIRLHPEWAEGMISTIANEEEGR</sequence>
<protein>
    <recommendedName>
        <fullName evidence="3">Ketoreductase domain-containing protein</fullName>
    </recommendedName>
</protein>
<dbReference type="AlphaFoldDB" id="A0AAD3H028"/>
<dbReference type="SMART" id="SM00822">
    <property type="entry name" value="PKS_KR"/>
    <property type="match status" value="1"/>
</dbReference>
<dbReference type="InterPro" id="IPR057326">
    <property type="entry name" value="KR_dom"/>
</dbReference>
<dbReference type="Gene3D" id="3.40.50.720">
    <property type="entry name" value="NAD(P)-binding Rossmann-like Domain"/>
    <property type="match status" value="1"/>
</dbReference>
<dbReference type="FunFam" id="3.40.50.720:FF:000084">
    <property type="entry name" value="Short-chain dehydrogenase reductase"/>
    <property type="match status" value="1"/>
</dbReference>
<dbReference type="InterPro" id="IPR002347">
    <property type="entry name" value="SDR_fam"/>
</dbReference>
<evidence type="ECO:0000259" key="3">
    <source>
        <dbReference type="SMART" id="SM00822"/>
    </source>
</evidence>
<dbReference type="GO" id="GO:0016616">
    <property type="term" value="F:oxidoreductase activity, acting on the CH-OH group of donors, NAD or NADP as acceptor"/>
    <property type="evidence" value="ECO:0007669"/>
    <property type="project" value="TreeGrafter"/>
</dbReference>
<dbReference type="Proteomes" id="UP001054902">
    <property type="component" value="Unassembled WGS sequence"/>
</dbReference>
<proteinExistence type="inferred from homology"/>
<evidence type="ECO:0000256" key="2">
    <source>
        <dbReference type="ARBA" id="ARBA00023002"/>
    </source>
</evidence>
<reference evidence="4 5" key="1">
    <citation type="journal article" date="2021" name="Sci. Rep.">
        <title>The genome of the diatom Chaetoceros tenuissimus carries an ancient integrated fragment of an extant virus.</title>
        <authorList>
            <person name="Hongo Y."/>
            <person name="Kimura K."/>
            <person name="Takaki Y."/>
            <person name="Yoshida Y."/>
            <person name="Baba S."/>
            <person name="Kobayashi G."/>
            <person name="Nagasaki K."/>
            <person name="Hano T."/>
            <person name="Tomaru Y."/>
        </authorList>
    </citation>
    <scope>NUCLEOTIDE SEQUENCE [LARGE SCALE GENOMIC DNA]</scope>
    <source>
        <strain evidence="4 5">NIES-3715</strain>
    </source>
</reference>
<feature type="domain" description="Ketoreductase" evidence="3">
    <location>
        <begin position="15"/>
        <end position="205"/>
    </location>
</feature>
<dbReference type="PANTHER" id="PTHR42760">
    <property type="entry name" value="SHORT-CHAIN DEHYDROGENASES/REDUCTASES FAMILY MEMBER"/>
    <property type="match status" value="1"/>
</dbReference>
<evidence type="ECO:0000313" key="5">
    <source>
        <dbReference type="Proteomes" id="UP001054902"/>
    </source>
</evidence>
<dbReference type="CDD" id="cd05233">
    <property type="entry name" value="SDR_c"/>
    <property type="match status" value="1"/>
</dbReference>
<accession>A0AAD3H028</accession>
<comment type="similarity">
    <text evidence="1">Belongs to the short-chain dehydrogenases/reductases (SDR) family.</text>
</comment>
<dbReference type="PANTHER" id="PTHR42760:SF133">
    <property type="entry name" value="3-OXOACYL-[ACYL-CARRIER-PROTEIN] REDUCTASE"/>
    <property type="match status" value="1"/>
</dbReference>
<dbReference type="EMBL" id="BLLK01000020">
    <property type="protein sequence ID" value="GFH45316.1"/>
    <property type="molecule type" value="Genomic_DNA"/>
</dbReference>
<name>A0AAD3H028_9STRA</name>
<dbReference type="PRINTS" id="PR00081">
    <property type="entry name" value="GDHRDH"/>
</dbReference>
<gene>
    <name evidence="4" type="ORF">CTEN210_01790</name>
</gene>
<evidence type="ECO:0000313" key="4">
    <source>
        <dbReference type="EMBL" id="GFH45316.1"/>
    </source>
</evidence>
<organism evidence="4 5">
    <name type="scientific">Chaetoceros tenuissimus</name>
    <dbReference type="NCBI Taxonomy" id="426638"/>
    <lineage>
        <taxon>Eukaryota</taxon>
        <taxon>Sar</taxon>
        <taxon>Stramenopiles</taxon>
        <taxon>Ochrophyta</taxon>
        <taxon>Bacillariophyta</taxon>
        <taxon>Coscinodiscophyceae</taxon>
        <taxon>Chaetocerotophycidae</taxon>
        <taxon>Chaetocerotales</taxon>
        <taxon>Chaetocerotaceae</taxon>
        <taxon>Chaetoceros</taxon>
    </lineage>
</organism>
<comment type="caution">
    <text evidence="4">The sequence shown here is derived from an EMBL/GenBank/DDBJ whole genome shotgun (WGS) entry which is preliminary data.</text>
</comment>
<evidence type="ECO:0000256" key="1">
    <source>
        <dbReference type="ARBA" id="ARBA00006484"/>
    </source>
</evidence>
<dbReference type="PRINTS" id="PR00080">
    <property type="entry name" value="SDRFAMILY"/>
</dbReference>
<keyword evidence="2" id="KW-0560">Oxidoreductase</keyword>
<dbReference type="GO" id="GO:0048038">
    <property type="term" value="F:quinone binding"/>
    <property type="evidence" value="ECO:0007669"/>
    <property type="project" value="TreeGrafter"/>
</dbReference>
<dbReference type="NCBIfam" id="NF004847">
    <property type="entry name" value="PRK06198.1"/>
    <property type="match status" value="1"/>
</dbReference>
<dbReference type="SUPFAM" id="SSF51735">
    <property type="entry name" value="NAD(P)-binding Rossmann-fold domains"/>
    <property type="match status" value="1"/>
</dbReference>
<dbReference type="InterPro" id="IPR036291">
    <property type="entry name" value="NAD(P)-bd_dom_sf"/>
</dbReference>
<dbReference type="Pfam" id="PF13561">
    <property type="entry name" value="adh_short_C2"/>
    <property type="match status" value="1"/>
</dbReference>
<keyword evidence="5" id="KW-1185">Reference proteome</keyword>
<dbReference type="GO" id="GO:0006633">
    <property type="term" value="P:fatty acid biosynthetic process"/>
    <property type="evidence" value="ECO:0007669"/>
    <property type="project" value="TreeGrafter"/>
</dbReference>